<feature type="region of interest" description="Disordered" evidence="1">
    <location>
        <begin position="1"/>
        <end position="27"/>
    </location>
</feature>
<evidence type="ECO:0000313" key="3">
    <source>
        <dbReference type="EMBL" id="MCP2169453.1"/>
    </source>
</evidence>
<dbReference type="InterPro" id="IPR025877">
    <property type="entry name" value="MobA-like_NTP_Trfase"/>
</dbReference>
<proteinExistence type="predicted"/>
<keyword evidence="4" id="KW-1185">Reference proteome</keyword>
<dbReference type="Gene3D" id="3.90.550.10">
    <property type="entry name" value="Spore Coat Polysaccharide Biosynthesis Protein SpsA, Chain A"/>
    <property type="match status" value="1"/>
</dbReference>
<evidence type="ECO:0000313" key="4">
    <source>
        <dbReference type="Proteomes" id="UP001206128"/>
    </source>
</evidence>
<gene>
    <name evidence="3" type="ORF">LX83_006338</name>
</gene>
<dbReference type="GO" id="GO:0016779">
    <property type="term" value="F:nucleotidyltransferase activity"/>
    <property type="evidence" value="ECO:0007669"/>
    <property type="project" value="UniProtKB-ARBA"/>
</dbReference>
<sequence>MTSFESGDPLVPHPPVPKPPVPKPPAASPSVAGLVLAAGAGRRFGRPKALVSHGGRLFVESAAAVLASAGCAPLLVVVGAAGAEVRARASLPGARVLDNPDWASGMGSSLRVGLAALADSAAEAVVVLPVDMPGITVEAVRRVTALAGPDVLARASFDGVPGHPVLLGRRHWAGATELAVGDAGARDYLRCHPVLEVPCGDVAAGADVDRPEDLPAAPEA</sequence>
<feature type="domain" description="MobA-like NTP transferase" evidence="2">
    <location>
        <begin position="33"/>
        <end position="190"/>
    </location>
</feature>
<dbReference type="EMBL" id="JAMTCK010000018">
    <property type="protein sequence ID" value="MCP2169453.1"/>
    <property type="molecule type" value="Genomic_DNA"/>
</dbReference>
<evidence type="ECO:0000256" key="1">
    <source>
        <dbReference type="SAM" id="MobiDB-lite"/>
    </source>
</evidence>
<dbReference type="InterPro" id="IPR029044">
    <property type="entry name" value="Nucleotide-diphossugar_trans"/>
</dbReference>
<dbReference type="PANTHER" id="PTHR43777">
    <property type="entry name" value="MOLYBDENUM COFACTOR CYTIDYLYLTRANSFERASE"/>
    <property type="match status" value="1"/>
</dbReference>
<protein>
    <submittedName>
        <fullName evidence="3">Nicotine blue oxidoreductase</fullName>
    </submittedName>
</protein>
<dbReference type="CDD" id="cd04182">
    <property type="entry name" value="GT_2_like_f"/>
    <property type="match status" value="1"/>
</dbReference>
<comment type="caution">
    <text evidence="3">The sequence shown here is derived from an EMBL/GenBank/DDBJ whole genome shotgun (WGS) entry which is preliminary data.</text>
</comment>
<dbReference type="AlphaFoldDB" id="A0AAE3GNV0"/>
<dbReference type="PANTHER" id="PTHR43777:SF1">
    <property type="entry name" value="MOLYBDENUM COFACTOR CYTIDYLYLTRANSFERASE"/>
    <property type="match status" value="1"/>
</dbReference>
<dbReference type="SUPFAM" id="SSF53448">
    <property type="entry name" value="Nucleotide-diphospho-sugar transferases"/>
    <property type="match status" value="1"/>
</dbReference>
<dbReference type="Pfam" id="PF12804">
    <property type="entry name" value="NTP_transf_3"/>
    <property type="match status" value="1"/>
</dbReference>
<organism evidence="3 4">
    <name type="scientific">Goodfellowiella coeruleoviolacea</name>
    <dbReference type="NCBI Taxonomy" id="334858"/>
    <lineage>
        <taxon>Bacteria</taxon>
        <taxon>Bacillati</taxon>
        <taxon>Actinomycetota</taxon>
        <taxon>Actinomycetes</taxon>
        <taxon>Pseudonocardiales</taxon>
        <taxon>Pseudonocardiaceae</taxon>
        <taxon>Goodfellowiella</taxon>
    </lineage>
</organism>
<accession>A0AAE3GNV0</accession>
<feature type="compositionally biased region" description="Pro residues" evidence="1">
    <location>
        <begin position="11"/>
        <end position="27"/>
    </location>
</feature>
<name>A0AAE3GNV0_9PSEU</name>
<reference evidence="3" key="1">
    <citation type="submission" date="2022-06" db="EMBL/GenBank/DDBJ databases">
        <title>Genomic Encyclopedia of Archaeal and Bacterial Type Strains, Phase II (KMG-II): from individual species to whole genera.</title>
        <authorList>
            <person name="Goeker M."/>
        </authorList>
    </citation>
    <scope>NUCLEOTIDE SEQUENCE</scope>
    <source>
        <strain evidence="3">DSM 43935</strain>
    </source>
</reference>
<evidence type="ECO:0000259" key="2">
    <source>
        <dbReference type="Pfam" id="PF12804"/>
    </source>
</evidence>
<dbReference type="Proteomes" id="UP001206128">
    <property type="component" value="Unassembled WGS sequence"/>
</dbReference>